<evidence type="ECO:0000256" key="2">
    <source>
        <dbReference type="ARBA" id="ARBA00023445"/>
    </source>
</evidence>
<evidence type="ECO:0000313" key="5">
    <source>
        <dbReference type="Proteomes" id="UP000076842"/>
    </source>
</evidence>
<evidence type="ECO:0000313" key="4">
    <source>
        <dbReference type="EMBL" id="KZT58661.1"/>
    </source>
</evidence>
<dbReference type="InterPro" id="IPR036291">
    <property type="entry name" value="NAD(P)-bd_dom_sf"/>
</dbReference>
<proteinExistence type="inferred from homology"/>
<gene>
    <name evidence="4" type="ORF">CALCODRAFT_516593</name>
</gene>
<dbReference type="Pfam" id="PF01370">
    <property type="entry name" value="Epimerase"/>
    <property type="match status" value="1"/>
</dbReference>
<accession>A0A165GZ16</accession>
<feature type="domain" description="NAD-dependent epimerase/dehydratase" evidence="3">
    <location>
        <begin position="11"/>
        <end position="269"/>
    </location>
</feature>
<keyword evidence="5" id="KW-1185">Reference proteome</keyword>
<evidence type="ECO:0000259" key="3">
    <source>
        <dbReference type="Pfam" id="PF01370"/>
    </source>
</evidence>
<dbReference type="Proteomes" id="UP000076842">
    <property type="component" value="Unassembled WGS sequence"/>
</dbReference>
<dbReference type="PANTHER" id="PTHR10366:SF562">
    <property type="entry name" value="ALDEHYDE REDUCTASE II (AFU_ORTHOLOGUE AFUA_1G11360)"/>
    <property type="match status" value="1"/>
</dbReference>
<dbReference type="EMBL" id="KV423948">
    <property type="protein sequence ID" value="KZT58661.1"/>
    <property type="molecule type" value="Genomic_DNA"/>
</dbReference>
<dbReference type="PANTHER" id="PTHR10366">
    <property type="entry name" value="NAD DEPENDENT EPIMERASE/DEHYDRATASE"/>
    <property type="match status" value="1"/>
</dbReference>
<protein>
    <submittedName>
        <fullName evidence="4">NAD(P)-binding protein</fullName>
    </submittedName>
</protein>
<name>A0A165GZ16_9BASI</name>
<dbReference type="InterPro" id="IPR001509">
    <property type="entry name" value="Epimerase_deHydtase"/>
</dbReference>
<dbReference type="OrthoDB" id="2735536at2759"/>
<dbReference type="InterPro" id="IPR050425">
    <property type="entry name" value="NAD(P)_dehydrat-like"/>
</dbReference>
<dbReference type="InParanoid" id="A0A165GZ16"/>
<organism evidence="4 5">
    <name type="scientific">Calocera cornea HHB12733</name>
    <dbReference type="NCBI Taxonomy" id="1353952"/>
    <lineage>
        <taxon>Eukaryota</taxon>
        <taxon>Fungi</taxon>
        <taxon>Dikarya</taxon>
        <taxon>Basidiomycota</taxon>
        <taxon>Agaricomycotina</taxon>
        <taxon>Dacrymycetes</taxon>
        <taxon>Dacrymycetales</taxon>
        <taxon>Dacrymycetaceae</taxon>
        <taxon>Calocera</taxon>
    </lineage>
</organism>
<dbReference type="GO" id="GO:0016616">
    <property type="term" value="F:oxidoreductase activity, acting on the CH-OH group of donors, NAD or NADP as acceptor"/>
    <property type="evidence" value="ECO:0007669"/>
    <property type="project" value="TreeGrafter"/>
</dbReference>
<dbReference type="SUPFAM" id="SSF51735">
    <property type="entry name" value="NAD(P)-binding Rossmann-fold domains"/>
    <property type="match status" value="1"/>
</dbReference>
<comment type="similarity">
    <text evidence="2">Belongs to the NAD(P)-dependent epimerase/dehydratase family. Dihydroflavonol-4-reductase subfamily.</text>
</comment>
<evidence type="ECO:0000256" key="1">
    <source>
        <dbReference type="ARBA" id="ARBA00023002"/>
    </source>
</evidence>
<sequence>MAPLPHGALTVIVGITGYVGSNTGLQALKAGYRVRGTVRSMAKAEELRAVYQKAGADVSPDKLQFVTLDDLYNQSKYEGVFAGADGVIHPALPTPSGGDDWVDQIIQSTLIPLRAASKVGIKRFVLTATLGTVLMPGSPDIPTDRLINDKDWNDAGIQAFQTATEEDKKSPSFFRYRYVAGKTLAERAAWNFVETQNPSFDLAVIIPPMNWGPKLYGSSAISLDWLGKLLEGDETAFSMPPFYIVDVRDDAKLHIVALSDPDATNKRVLAVGNPHGWNEVLAIMRKHYPKQPIPADRPASPLDPCPWRVDDSLPKKMLGGKWISLEQTIVDSAESLGY</sequence>
<reference evidence="4 5" key="1">
    <citation type="journal article" date="2016" name="Mol. Biol. Evol.">
        <title>Comparative Genomics of Early-Diverging Mushroom-Forming Fungi Provides Insights into the Origins of Lignocellulose Decay Capabilities.</title>
        <authorList>
            <person name="Nagy L.G."/>
            <person name="Riley R."/>
            <person name="Tritt A."/>
            <person name="Adam C."/>
            <person name="Daum C."/>
            <person name="Floudas D."/>
            <person name="Sun H."/>
            <person name="Yadav J.S."/>
            <person name="Pangilinan J."/>
            <person name="Larsson K.H."/>
            <person name="Matsuura K."/>
            <person name="Barry K."/>
            <person name="Labutti K."/>
            <person name="Kuo R."/>
            <person name="Ohm R.A."/>
            <person name="Bhattacharya S.S."/>
            <person name="Shirouzu T."/>
            <person name="Yoshinaga Y."/>
            <person name="Martin F.M."/>
            <person name="Grigoriev I.V."/>
            <person name="Hibbett D.S."/>
        </authorList>
    </citation>
    <scope>NUCLEOTIDE SEQUENCE [LARGE SCALE GENOMIC DNA]</scope>
    <source>
        <strain evidence="4 5">HHB12733</strain>
    </source>
</reference>
<dbReference type="STRING" id="1353952.A0A165GZ16"/>
<dbReference type="Gene3D" id="3.40.50.720">
    <property type="entry name" value="NAD(P)-binding Rossmann-like Domain"/>
    <property type="match status" value="1"/>
</dbReference>
<keyword evidence="1" id="KW-0560">Oxidoreductase</keyword>
<dbReference type="AlphaFoldDB" id="A0A165GZ16"/>